<name>A0A1C0ZZH6_9BACL</name>
<organism evidence="2 3">
    <name type="scientific">Paenibacillus pectinilyticus</name>
    <dbReference type="NCBI Taxonomy" id="512399"/>
    <lineage>
        <taxon>Bacteria</taxon>
        <taxon>Bacillati</taxon>
        <taxon>Bacillota</taxon>
        <taxon>Bacilli</taxon>
        <taxon>Bacillales</taxon>
        <taxon>Paenibacillaceae</taxon>
        <taxon>Paenibacillus</taxon>
    </lineage>
</organism>
<protein>
    <recommendedName>
        <fullName evidence="1">DUF7683 domain-containing protein</fullName>
    </recommendedName>
</protein>
<evidence type="ECO:0000259" key="1">
    <source>
        <dbReference type="Pfam" id="PF24731"/>
    </source>
</evidence>
<dbReference type="RefSeq" id="WP_065853503.1">
    <property type="nucleotide sequence ID" value="NZ_LYPC01000022.1"/>
</dbReference>
<evidence type="ECO:0000313" key="3">
    <source>
        <dbReference type="Proteomes" id="UP000093309"/>
    </source>
</evidence>
<accession>A0A1C0ZZH6</accession>
<dbReference type="AlphaFoldDB" id="A0A1C0ZZH6"/>
<dbReference type="InterPro" id="IPR056100">
    <property type="entry name" value="DUF7683"/>
</dbReference>
<dbReference type="STRING" id="512399.A8709_17700"/>
<evidence type="ECO:0000313" key="2">
    <source>
        <dbReference type="EMBL" id="OCT13441.1"/>
    </source>
</evidence>
<feature type="domain" description="DUF7683" evidence="1">
    <location>
        <begin position="187"/>
        <end position="249"/>
    </location>
</feature>
<dbReference type="EMBL" id="LYPC01000022">
    <property type="protein sequence ID" value="OCT13441.1"/>
    <property type="molecule type" value="Genomic_DNA"/>
</dbReference>
<dbReference type="OrthoDB" id="286090at2"/>
<dbReference type="Proteomes" id="UP000093309">
    <property type="component" value="Unassembled WGS sequence"/>
</dbReference>
<sequence length="254" mass="30295">MKYQWRITKYNPIFRNDAGHYLLNEWTCPSEIGNVIDGELFTLEQYLIIEHAYVETLIAFLNEKRQYFLRVIQAKKRSVSHEEKTSLLYDHEFDEINIKEDKIVNINEIRIICKMILRNLADCQFFSSDNFFVHFGWDFYMYIGSSQKSEAGIEFAIKNGLFVEQMDSPYHFEEKDVTRLVQWNKIDDETKVVVGSELLLNVPISEYRNVFHLSLEHPMYGSFEITEAHKNFFQKLIAHKMDFSKYEYEFFGGH</sequence>
<dbReference type="Pfam" id="PF24731">
    <property type="entry name" value="DUF7683"/>
    <property type="match status" value="1"/>
</dbReference>
<keyword evidence="3" id="KW-1185">Reference proteome</keyword>
<gene>
    <name evidence="2" type="ORF">A8709_17700</name>
</gene>
<comment type="caution">
    <text evidence="2">The sequence shown here is derived from an EMBL/GenBank/DDBJ whole genome shotgun (WGS) entry which is preliminary data.</text>
</comment>
<reference evidence="3" key="1">
    <citation type="submission" date="2016-05" db="EMBL/GenBank/DDBJ databases">
        <title>Paenibacillus oryzae. sp. nov., isolated from the rice root.</title>
        <authorList>
            <person name="Zhang J."/>
            <person name="Zhang X."/>
        </authorList>
    </citation>
    <scope>NUCLEOTIDE SEQUENCE [LARGE SCALE GENOMIC DNA]</scope>
    <source>
        <strain evidence="3">KCTC13222</strain>
    </source>
</reference>
<proteinExistence type="predicted"/>